<dbReference type="InterPro" id="IPR016702">
    <property type="entry name" value="ATP5MG_metazoa"/>
</dbReference>
<dbReference type="PIRSF" id="PIRSF017835">
    <property type="entry name" value="ATP-synth_g_mitoch_animal"/>
    <property type="match status" value="1"/>
</dbReference>
<dbReference type="Proteomes" id="UP000677054">
    <property type="component" value="Unassembled WGS sequence"/>
</dbReference>
<evidence type="ECO:0000256" key="2">
    <source>
        <dbReference type="ARBA" id="ARBA00005699"/>
    </source>
</evidence>
<evidence type="ECO:0000256" key="4">
    <source>
        <dbReference type="ARBA" id="ARBA00022547"/>
    </source>
</evidence>
<keyword evidence="6" id="KW-0406">Ion transport</keyword>
<dbReference type="Pfam" id="PF04718">
    <property type="entry name" value="ATP-synt_G"/>
    <property type="match status" value="1"/>
</dbReference>
<comment type="similarity">
    <text evidence="2">Belongs to the ATPase g subunit family.</text>
</comment>
<keyword evidence="4" id="KW-0138">CF(0)</keyword>
<keyword evidence="3" id="KW-0813">Transport</keyword>
<name>A0A7R9A686_9CRUS</name>
<keyword evidence="11" id="KW-1185">Reference proteome</keyword>
<evidence type="ECO:0000313" key="10">
    <source>
        <dbReference type="EMBL" id="CAD7244378.1"/>
    </source>
</evidence>
<keyword evidence="9" id="KW-0066">ATP synthesis</keyword>
<comment type="subcellular location">
    <subcellularLocation>
        <location evidence="1">Mitochondrion membrane</location>
    </subcellularLocation>
</comment>
<evidence type="ECO:0000313" key="11">
    <source>
        <dbReference type="Proteomes" id="UP000677054"/>
    </source>
</evidence>
<dbReference type="PANTHER" id="PTHR12386">
    <property type="entry name" value="ATP SYNTHASE SUBUNIT"/>
    <property type="match status" value="1"/>
</dbReference>
<evidence type="ECO:0000256" key="3">
    <source>
        <dbReference type="ARBA" id="ARBA00022448"/>
    </source>
</evidence>
<dbReference type="GO" id="GO:0015078">
    <property type="term" value="F:proton transmembrane transporter activity"/>
    <property type="evidence" value="ECO:0007669"/>
    <property type="project" value="InterPro"/>
</dbReference>
<evidence type="ECO:0000256" key="9">
    <source>
        <dbReference type="ARBA" id="ARBA00023310"/>
    </source>
</evidence>
<proteinExistence type="inferred from homology"/>
<dbReference type="AlphaFoldDB" id="A0A7R9A686"/>
<evidence type="ECO:0000256" key="6">
    <source>
        <dbReference type="ARBA" id="ARBA00023065"/>
    </source>
</evidence>
<dbReference type="InterPro" id="IPR006808">
    <property type="entry name" value="ATP_synth_F0_gsu_mt"/>
</dbReference>
<reference evidence="10" key="1">
    <citation type="submission" date="2020-11" db="EMBL/GenBank/DDBJ databases">
        <authorList>
            <person name="Tran Van P."/>
        </authorList>
    </citation>
    <scope>NUCLEOTIDE SEQUENCE</scope>
</reference>
<organism evidence="10">
    <name type="scientific">Darwinula stevensoni</name>
    <dbReference type="NCBI Taxonomy" id="69355"/>
    <lineage>
        <taxon>Eukaryota</taxon>
        <taxon>Metazoa</taxon>
        <taxon>Ecdysozoa</taxon>
        <taxon>Arthropoda</taxon>
        <taxon>Crustacea</taxon>
        <taxon>Oligostraca</taxon>
        <taxon>Ostracoda</taxon>
        <taxon>Podocopa</taxon>
        <taxon>Podocopida</taxon>
        <taxon>Darwinulocopina</taxon>
        <taxon>Darwinuloidea</taxon>
        <taxon>Darwinulidae</taxon>
        <taxon>Darwinula</taxon>
    </lineage>
</organism>
<accession>A0A7R9A686</accession>
<evidence type="ECO:0000256" key="1">
    <source>
        <dbReference type="ARBA" id="ARBA00004325"/>
    </source>
</evidence>
<keyword evidence="5" id="KW-0375">Hydrogen ion transport</keyword>
<keyword evidence="7" id="KW-0496">Mitochondrion</keyword>
<dbReference type="GO" id="GO:0015986">
    <property type="term" value="P:proton motive force-driven ATP synthesis"/>
    <property type="evidence" value="ECO:0007669"/>
    <property type="project" value="InterPro"/>
</dbReference>
<sequence>VNKNQYPFSYALGVIAATRPKLQTFWKYAKVELRPPSPSEIPQIKREIQNLLVAAKERRWKQLTVQEAWLNTLVTLEVVFCFFIGECLGKRHFVGYEV</sequence>
<evidence type="ECO:0000256" key="8">
    <source>
        <dbReference type="ARBA" id="ARBA00023136"/>
    </source>
</evidence>
<dbReference type="EMBL" id="CAJPEV010000623">
    <property type="protein sequence ID" value="CAG0887021.1"/>
    <property type="molecule type" value="Genomic_DNA"/>
</dbReference>
<evidence type="ECO:0000256" key="7">
    <source>
        <dbReference type="ARBA" id="ARBA00023128"/>
    </source>
</evidence>
<evidence type="ECO:0000256" key="5">
    <source>
        <dbReference type="ARBA" id="ARBA00022781"/>
    </source>
</evidence>
<dbReference type="OrthoDB" id="437at2759"/>
<dbReference type="GO" id="GO:0045259">
    <property type="term" value="C:proton-transporting ATP synthase complex"/>
    <property type="evidence" value="ECO:0007669"/>
    <property type="project" value="UniProtKB-KW"/>
</dbReference>
<protein>
    <submittedName>
        <fullName evidence="10">Uncharacterized protein</fullName>
    </submittedName>
</protein>
<dbReference type="EMBL" id="LR900140">
    <property type="protein sequence ID" value="CAD7244378.1"/>
    <property type="molecule type" value="Genomic_DNA"/>
</dbReference>
<keyword evidence="8" id="KW-0472">Membrane</keyword>
<dbReference type="GO" id="GO:0031966">
    <property type="term" value="C:mitochondrial membrane"/>
    <property type="evidence" value="ECO:0007669"/>
    <property type="project" value="UniProtKB-SubCell"/>
</dbReference>
<feature type="non-terminal residue" evidence="10">
    <location>
        <position position="1"/>
    </location>
</feature>
<gene>
    <name evidence="10" type="ORF">DSTB1V02_LOCUS4275</name>
</gene>